<protein>
    <recommendedName>
        <fullName evidence="4">PLAC8 motif-containing protein</fullName>
    </recommendedName>
</protein>
<evidence type="ECO:0000313" key="3">
    <source>
        <dbReference type="Proteomes" id="UP001418222"/>
    </source>
</evidence>
<gene>
    <name evidence="2" type="ORF">KSP39_PZI013857</name>
</gene>
<reference evidence="2 3" key="1">
    <citation type="journal article" date="2022" name="Nat. Plants">
        <title>Genomes of leafy and leafless Platanthera orchids illuminate the evolution of mycoheterotrophy.</title>
        <authorList>
            <person name="Li M.H."/>
            <person name="Liu K.W."/>
            <person name="Li Z."/>
            <person name="Lu H.C."/>
            <person name="Ye Q.L."/>
            <person name="Zhang D."/>
            <person name="Wang J.Y."/>
            <person name="Li Y.F."/>
            <person name="Zhong Z.M."/>
            <person name="Liu X."/>
            <person name="Yu X."/>
            <person name="Liu D.K."/>
            <person name="Tu X.D."/>
            <person name="Liu B."/>
            <person name="Hao Y."/>
            <person name="Liao X.Y."/>
            <person name="Jiang Y.T."/>
            <person name="Sun W.H."/>
            <person name="Chen J."/>
            <person name="Chen Y.Q."/>
            <person name="Ai Y."/>
            <person name="Zhai J.W."/>
            <person name="Wu S.S."/>
            <person name="Zhou Z."/>
            <person name="Hsiao Y.Y."/>
            <person name="Wu W.L."/>
            <person name="Chen Y.Y."/>
            <person name="Lin Y.F."/>
            <person name="Hsu J.L."/>
            <person name="Li C.Y."/>
            <person name="Wang Z.W."/>
            <person name="Zhao X."/>
            <person name="Zhong W.Y."/>
            <person name="Ma X.K."/>
            <person name="Ma L."/>
            <person name="Huang J."/>
            <person name="Chen G.Z."/>
            <person name="Huang M.Z."/>
            <person name="Huang L."/>
            <person name="Peng D.H."/>
            <person name="Luo Y.B."/>
            <person name="Zou S.Q."/>
            <person name="Chen S.P."/>
            <person name="Lan S."/>
            <person name="Tsai W.C."/>
            <person name="Van de Peer Y."/>
            <person name="Liu Z.J."/>
        </authorList>
    </citation>
    <scope>NUCLEOTIDE SEQUENCE [LARGE SCALE GENOMIC DNA]</scope>
    <source>
        <strain evidence="2">Lor287</strain>
    </source>
</reference>
<dbReference type="Pfam" id="PF11204">
    <property type="entry name" value="DUF2985"/>
    <property type="match status" value="1"/>
</dbReference>
<accession>A0AAP0G334</accession>
<dbReference type="PANTHER" id="PTHR31045">
    <property type="entry name" value="PLAC8 FAMILY PROTEIN-RELATED"/>
    <property type="match status" value="1"/>
</dbReference>
<feature type="transmembrane region" description="Helical" evidence="1">
    <location>
        <begin position="310"/>
        <end position="329"/>
    </location>
</feature>
<feature type="transmembrane region" description="Helical" evidence="1">
    <location>
        <begin position="182"/>
        <end position="203"/>
    </location>
</feature>
<comment type="caution">
    <text evidence="2">The sequence shown here is derived from an EMBL/GenBank/DDBJ whole genome shotgun (WGS) entry which is preliminary data.</text>
</comment>
<evidence type="ECO:0008006" key="4">
    <source>
        <dbReference type="Google" id="ProtNLM"/>
    </source>
</evidence>
<keyword evidence="1" id="KW-0812">Transmembrane</keyword>
<feature type="transmembrane region" description="Helical" evidence="1">
    <location>
        <begin position="149"/>
        <end position="170"/>
    </location>
</feature>
<feature type="transmembrane region" description="Helical" evidence="1">
    <location>
        <begin position="277"/>
        <end position="298"/>
    </location>
</feature>
<dbReference type="EMBL" id="JBBWWQ010000011">
    <property type="protein sequence ID" value="KAK8935117.1"/>
    <property type="molecule type" value="Genomic_DNA"/>
</dbReference>
<proteinExistence type="predicted"/>
<keyword evidence="3" id="KW-1185">Reference proteome</keyword>
<dbReference type="NCBIfam" id="TIGR01571">
    <property type="entry name" value="A_thal_Cys_rich"/>
    <property type="match status" value="1"/>
</dbReference>
<keyword evidence="1" id="KW-1133">Transmembrane helix</keyword>
<dbReference type="Pfam" id="PF04749">
    <property type="entry name" value="PLAC8"/>
    <property type="match status" value="1"/>
</dbReference>
<evidence type="ECO:0000313" key="2">
    <source>
        <dbReference type="EMBL" id="KAK8935117.1"/>
    </source>
</evidence>
<dbReference type="PANTHER" id="PTHR31045:SF30">
    <property type="entry name" value="PLAC8 FAMILY PROTEIN"/>
    <property type="match status" value="1"/>
</dbReference>
<sequence>MALPKIGLPLNVTHGGLSFLSTHQTFFSVSVAIFRKTHRASFCKLLKEWFKNPMNIALFIWILCVFISVNIMFMLTTGMFNGVLPEQSQRDNWLEASIHIINALFTLMSLYHQPKLLYDLVLLLRWRPEDVLKLRKSYCKNGTSKPNEWAHMMVLVALLHLKCFAQYILFGITAGLTQQKRPAIALGLLISVAASTAVFSHAYSLLSPLGREYETDNIQKAETGLQKSLERTNSSNPQWIGGLFHHVKSDALVVCKSVLCSFCVFGWNMERLGFGNMYVHIVTFFLFCFAPFIIFNLGAMRIDNEAVREALGIVGVLLCVSGLMYGGYWRSQMRKRFNLPEYNFCCGNASAADCLQWLCCCPCALAQEVKTANHYDVKEGKFFLKKGRDGENVGVSPFQGVPPLAEGDEFLKITVEMLKPPVSPVVSREVGSTP</sequence>
<dbReference type="GO" id="GO:0051762">
    <property type="term" value="P:sesquiterpene biosynthetic process"/>
    <property type="evidence" value="ECO:0007669"/>
    <property type="project" value="TreeGrafter"/>
</dbReference>
<dbReference type="InterPro" id="IPR021369">
    <property type="entry name" value="DUF2985"/>
</dbReference>
<feature type="transmembrane region" description="Helical" evidence="1">
    <location>
        <begin position="56"/>
        <end position="80"/>
    </location>
</feature>
<dbReference type="GO" id="GO:0009975">
    <property type="term" value="F:cyclase activity"/>
    <property type="evidence" value="ECO:0007669"/>
    <property type="project" value="TreeGrafter"/>
</dbReference>
<name>A0AAP0G334_9ASPA</name>
<evidence type="ECO:0000256" key="1">
    <source>
        <dbReference type="SAM" id="Phobius"/>
    </source>
</evidence>
<keyword evidence="1" id="KW-0472">Membrane</keyword>
<organism evidence="2 3">
    <name type="scientific">Platanthera zijinensis</name>
    <dbReference type="NCBI Taxonomy" id="2320716"/>
    <lineage>
        <taxon>Eukaryota</taxon>
        <taxon>Viridiplantae</taxon>
        <taxon>Streptophyta</taxon>
        <taxon>Embryophyta</taxon>
        <taxon>Tracheophyta</taxon>
        <taxon>Spermatophyta</taxon>
        <taxon>Magnoliopsida</taxon>
        <taxon>Liliopsida</taxon>
        <taxon>Asparagales</taxon>
        <taxon>Orchidaceae</taxon>
        <taxon>Orchidoideae</taxon>
        <taxon>Orchideae</taxon>
        <taxon>Orchidinae</taxon>
        <taxon>Platanthera</taxon>
    </lineage>
</organism>
<dbReference type="AlphaFoldDB" id="A0AAP0G334"/>
<dbReference type="InterPro" id="IPR006461">
    <property type="entry name" value="PLAC_motif_containing"/>
</dbReference>
<dbReference type="Proteomes" id="UP001418222">
    <property type="component" value="Unassembled WGS sequence"/>
</dbReference>